<dbReference type="CDD" id="cd01638">
    <property type="entry name" value="CysQ"/>
    <property type="match status" value="1"/>
</dbReference>
<dbReference type="GO" id="GO:0050427">
    <property type="term" value="P:3'-phosphoadenosine 5'-phosphosulfate metabolic process"/>
    <property type="evidence" value="ECO:0007669"/>
    <property type="project" value="TreeGrafter"/>
</dbReference>
<accession>A0A6J6KI90</accession>
<proteinExistence type="predicted"/>
<organism evidence="1">
    <name type="scientific">freshwater metagenome</name>
    <dbReference type="NCBI Taxonomy" id="449393"/>
    <lineage>
        <taxon>unclassified sequences</taxon>
        <taxon>metagenomes</taxon>
        <taxon>ecological metagenomes</taxon>
    </lineage>
</organism>
<dbReference type="GO" id="GO:0000103">
    <property type="term" value="P:sulfate assimilation"/>
    <property type="evidence" value="ECO:0007669"/>
    <property type="project" value="TreeGrafter"/>
</dbReference>
<gene>
    <name evidence="1" type="ORF">UFOPK2214_00391</name>
</gene>
<dbReference type="Pfam" id="PF00459">
    <property type="entry name" value="Inositol_P"/>
    <property type="match status" value="1"/>
</dbReference>
<reference evidence="1" key="1">
    <citation type="submission" date="2020-05" db="EMBL/GenBank/DDBJ databases">
        <authorList>
            <person name="Chiriac C."/>
            <person name="Salcher M."/>
            <person name="Ghai R."/>
            <person name="Kavagutti S V."/>
        </authorList>
    </citation>
    <scope>NUCLEOTIDE SEQUENCE</scope>
</reference>
<dbReference type="Gene3D" id="3.40.190.80">
    <property type="match status" value="1"/>
</dbReference>
<dbReference type="Gene3D" id="3.30.540.10">
    <property type="entry name" value="Fructose-1,6-Bisphosphatase, subunit A, domain 1"/>
    <property type="match status" value="1"/>
</dbReference>
<dbReference type="PANTHER" id="PTHR43028:SF5">
    <property type="entry name" value="3'(2'),5'-BISPHOSPHATE NUCLEOTIDASE 1"/>
    <property type="match status" value="1"/>
</dbReference>
<protein>
    <submittedName>
        <fullName evidence="1">Unannotated protein</fullName>
    </submittedName>
</protein>
<evidence type="ECO:0000313" key="1">
    <source>
        <dbReference type="EMBL" id="CAB4648143.1"/>
    </source>
</evidence>
<dbReference type="SUPFAM" id="SSF56655">
    <property type="entry name" value="Carbohydrate phosphatase"/>
    <property type="match status" value="1"/>
</dbReference>
<dbReference type="InterPro" id="IPR000760">
    <property type="entry name" value="Inositol_monophosphatase-like"/>
</dbReference>
<dbReference type="PRINTS" id="PR00377">
    <property type="entry name" value="IMPHPHTASES"/>
</dbReference>
<dbReference type="EMBL" id="CAEZWJ010000008">
    <property type="protein sequence ID" value="CAB4648143.1"/>
    <property type="molecule type" value="Genomic_DNA"/>
</dbReference>
<dbReference type="AlphaFoldDB" id="A0A6J6KI90"/>
<sequence>MSNDKLFASWEGLSDSELSTELARHTGVLLEKHREDEIERGTTVWQLKDSGDMLAHRFLMEAFGALRPDDAVLSEEGYDNRQRVGAPRVWIVDPLDGTNEYGEGRADWAVHIALWEETTLTAGAVSLPSIDAVYSTNPAPVVPPKEGAKPRLVTSRNRAPYAAILVSEGLDCDAYRLGSAGAKAMSIIMGEADIYVHDGGMHQWDSAAPAAVALAAGLHASRLDGSPLVYNEADTWLPDFFVCRPEYTDAILHAIWGRDPR</sequence>
<dbReference type="PANTHER" id="PTHR43028">
    <property type="entry name" value="3'(2'),5'-BISPHOSPHATE NUCLEOTIDASE 1"/>
    <property type="match status" value="1"/>
</dbReference>
<dbReference type="GO" id="GO:0008441">
    <property type="term" value="F:3'(2'),5'-bisphosphate nucleotidase activity"/>
    <property type="evidence" value="ECO:0007669"/>
    <property type="project" value="TreeGrafter"/>
</dbReference>
<dbReference type="InterPro" id="IPR050725">
    <property type="entry name" value="CysQ/Inositol_MonoPase"/>
</dbReference>
<name>A0A6J6KI90_9ZZZZ</name>